<feature type="domain" description="ATPase BadF/BadG/BcrA/BcrD type" evidence="1">
    <location>
        <begin position="80"/>
        <end position="287"/>
    </location>
</feature>
<evidence type="ECO:0000259" key="1">
    <source>
        <dbReference type="Pfam" id="PF01869"/>
    </source>
</evidence>
<dbReference type="InterPro" id="IPR052519">
    <property type="entry name" value="Euk-type_GlcNAc_Kinase"/>
</dbReference>
<sequence>MNGNVIFFDGGGSGIRAKSESVEGKSITKNFAGFTPGELPLVDYLANLIIDFASEVGGPIDRAVLAVATLPADDKQYGDIAKAVLAKSEVKELWICSDSVSACAAAVEKDGVVIAAGTGITALAVGKNRTMAHPLAGDGFLIGDEASAYWIGKMALNSALRARDGRGGDSEILNVACKHFGTEPYQLAHIVHQQIRPVHEIASFAKIVNELAASGNQAATEILDAAADEVVLIAITAKRECSGGPDFQVALIGGVLAPDNLVTKMVAKKLEAHGLSIHTSGKSSLDGAGILATLEGPGVFQKLIRTFKK</sequence>
<dbReference type="AlphaFoldDB" id="A0A6J6ULA7"/>
<dbReference type="Pfam" id="PF01869">
    <property type="entry name" value="BcrAD_BadFG"/>
    <property type="match status" value="1"/>
</dbReference>
<dbReference type="Gene3D" id="3.30.420.40">
    <property type="match status" value="2"/>
</dbReference>
<accession>A0A6J6ULA7</accession>
<name>A0A6J6ULA7_9ZZZZ</name>
<reference evidence="2" key="1">
    <citation type="submission" date="2020-05" db="EMBL/GenBank/DDBJ databases">
        <authorList>
            <person name="Chiriac C."/>
            <person name="Salcher M."/>
            <person name="Ghai R."/>
            <person name="Kavagutti S V."/>
        </authorList>
    </citation>
    <scope>NUCLEOTIDE SEQUENCE</scope>
</reference>
<proteinExistence type="predicted"/>
<dbReference type="PANTHER" id="PTHR43190:SF3">
    <property type="entry name" value="N-ACETYL-D-GLUCOSAMINE KINASE"/>
    <property type="match status" value="1"/>
</dbReference>
<dbReference type="EMBL" id="CAEZZG010000017">
    <property type="protein sequence ID" value="CAB4759848.1"/>
    <property type="molecule type" value="Genomic_DNA"/>
</dbReference>
<dbReference type="SUPFAM" id="SSF53067">
    <property type="entry name" value="Actin-like ATPase domain"/>
    <property type="match status" value="1"/>
</dbReference>
<evidence type="ECO:0000313" key="2">
    <source>
        <dbReference type="EMBL" id="CAB4759848.1"/>
    </source>
</evidence>
<dbReference type="InterPro" id="IPR043129">
    <property type="entry name" value="ATPase_NBD"/>
</dbReference>
<protein>
    <submittedName>
        <fullName evidence="2">Unannotated protein</fullName>
    </submittedName>
</protein>
<dbReference type="PANTHER" id="PTHR43190">
    <property type="entry name" value="N-ACETYL-D-GLUCOSAMINE KINASE"/>
    <property type="match status" value="1"/>
</dbReference>
<organism evidence="2">
    <name type="scientific">freshwater metagenome</name>
    <dbReference type="NCBI Taxonomy" id="449393"/>
    <lineage>
        <taxon>unclassified sequences</taxon>
        <taxon>metagenomes</taxon>
        <taxon>ecological metagenomes</taxon>
    </lineage>
</organism>
<gene>
    <name evidence="2" type="ORF">UFOPK2844_01011</name>
</gene>
<dbReference type="InterPro" id="IPR002731">
    <property type="entry name" value="ATPase_BadF"/>
</dbReference>